<feature type="region of interest" description="Disordered" evidence="1">
    <location>
        <begin position="1"/>
        <end position="22"/>
    </location>
</feature>
<dbReference type="EMBL" id="JAERWK010000008">
    <property type="protein sequence ID" value="MBM9466784.1"/>
    <property type="molecule type" value="Genomic_DNA"/>
</dbReference>
<keyword evidence="2" id="KW-0238">DNA-binding</keyword>
<reference evidence="2" key="1">
    <citation type="submission" date="2021-01" db="EMBL/GenBank/DDBJ databases">
        <title>YIM 132084 draft genome.</title>
        <authorList>
            <person name="An D."/>
        </authorList>
    </citation>
    <scope>NUCLEOTIDE SEQUENCE</scope>
    <source>
        <strain evidence="2">YIM 132084</strain>
    </source>
</reference>
<dbReference type="InterPro" id="IPR009351">
    <property type="entry name" value="AlkZ-like"/>
</dbReference>
<evidence type="ECO:0000313" key="3">
    <source>
        <dbReference type="Proteomes" id="UP000663792"/>
    </source>
</evidence>
<organism evidence="2 3">
    <name type="scientific">Nakamurella leprariae</name>
    <dbReference type="NCBI Taxonomy" id="2803911"/>
    <lineage>
        <taxon>Bacteria</taxon>
        <taxon>Bacillati</taxon>
        <taxon>Actinomycetota</taxon>
        <taxon>Actinomycetes</taxon>
        <taxon>Nakamurellales</taxon>
        <taxon>Nakamurellaceae</taxon>
        <taxon>Nakamurella</taxon>
    </lineage>
</organism>
<dbReference type="Pfam" id="PF06224">
    <property type="entry name" value="AlkZ-like"/>
    <property type="match status" value="1"/>
</dbReference>
<keyword evidence="3" id="KW-1185">Reference proteome</keyword>
<evidence type="ECO:0000313" key="2">
    <source>
        <dbReference type="EMBL" id="MBM9466784.1"/>
    </source>
</evidence>
<dbReference type="GO" id="GO:0003677">
    <property type="term" value="F:DNA binding"/>
    <property type="evidence" value="ECO:0007669"/>
    <property type="project" value="UniProtKB-KW"/>
</dbReference>
<proteinExistence type="predicted"/>
<dbReference type="PANTHER" id="PTHR38479:SF2">
    <property type="entry name" value="WINGED HELIX DNA-BINDING DOMAIN-CONTAINING PROTEIN"/>
    <property type="match status" value="1"/>
</dbReference>
<evidence type="ECO:0000256" key="1">
    <source>
        <dbReference type="SAM" id="MobiDB-lite"/>
    </source>
</evidence>
<gene>
    <name evidence="2" type="ORF">JL106_05745</name>
</gene>
<accession>A0A938YEM9</accession>
<name>A0A938YEM9_9ACTN</name>
<protein>
    <submittedName>
        <fullName evidence="2">Winged helix DNA-binding domain-containing protein</fullName>
    </submittedName>
</protein>
<dbReference type="RefSeq" id="WP_205259747.1">
    <property type="nucleotide sequence ID" value="NZ_JAERWK010000008.1"/>
</dbReference>
<dbReference type="PANTHER" id="PTHR38479">
    <property type="entry name" value="LMO0824 PROTEIN"/>
    <property type="match status" value="1"/>
</dbReference>
<sequence length="399" mass="41400">MAASGDRRSSRSTRSADTAGPVELTAAQVRADRIIATGLDRPASPPDLLGRLGVQDSAGWSLLALANRVGTGAGAPVVGRPDQAGDVDAVLVWSLRGSPHVHRRTELDALARSLWPRSAESAFASLAGSGSGLRSDGIDPRQALADTAGAMRSIITGPMTKGEASAAVTAAAPPECSAFCRPCGVVHVREMLFRCAALPAGIGLQPGTTPVVLEPLRPRAPARTPGEHRGGVELVAAALDRYGCVTPGELAELLGGTPADVRADLPETVAVTVDGRPAVTTPDLLDRITAGEQGRTAEVVRLLGPVDPLLAARDRAVLVPGRADQRKLWPALGFPGAVLLDGAIAGLWRAKRSGSRLDLTVEWFGTAPALSRRQRDALDREAELVADVRSAASVRLVLP</sequence>
<dbReference type="Proteomes" id="UP000663792">
    <property type="component" value="Unassembled WGS sequence"/>
</dbReference>
<comment type="caution">
    <text evidence="2">The sequence shown here is derived from an EMBL/GenBank/DDBJ whole genome shotgun (WGS) entry which is preliminary data.</text>
</comment>
<dbReference type="AlphaFoldDB" id="A0A938YEM9"/>